<dbReference type="InterPro" id="IPR000387">
    <property type="entry name" value="Tyr_Pase_dom"/>
</dbReference>
<keyword evidence="2" id="KW-0378">Hydrolase</keyword>
<dbReference type="InterPro" id="IPR016130">
    <property type="entry name" value="Tyr_Pase_AS"/>
</dbReference>
<dbReference type="Pfam" id="PF22784">
    <property type="entry name" value="PTP-SAK"/>
    <property type="match status" value="1"/>
</dbReference>
<dbReference type="SUPFAM" id="SSF52799">
    <property type="entry name" value="(Phosphotyrosine protein) phosphatases II"/>
    <property type="match status" value="1"/>
</dbReference>
<dbReference type="GO" id="GO:0043491">
    <property type="term" value="P:phosphatidylinositol 3-kinase/protein kinase B signal transduction"/>
    <property type="evidence" value="ECO:0007669"/>
    <property type="project" value="TreeGrafter"/>
</dbReference>
<feature type="domain" description="Phosphatase tensin-type" evidence="4">
    <location>
        <begin position="15"/>
        <end position="209"/>
    </location>
</feature>
<evidence type="ECO:0000259" key="4">
    <source>
        <dbReference type="PROSITE" id="PS51181"/>
    </source>
</evidence>
<dbReference type="InterPro" id="IPR057023">
    <property type="entry name" value="PTP-SAK"/>
</dbReference>
<dbReference type="InParanoid" id="G7E850"/>
<dbReference type="eggNOG" id="KOG2283">
    <property type="taxonomic scope" value="Eukaryota"/>
</dbReference>
<feature type="domain" description="Tyrosine specific protein phosphatases" evidence="3">
    <location>
        <begin position="105"/>
        <end position="172"/>
    </location>
</feature>
<accession>G7E850</accession>
<dbReference type="GO" id="GO:0004725">
    <property type="term" value="F:protein tyrosine phosphatase activity"/>
    <property type="evidence" value="ECO:0007669"/>
    <property type="project" value="TreeGrafter"/>
</dbReference>
<dbReference type="AlphaFoldDB" id="G7E850"/>
<comment type="caution">
    <text evidence="5">The sequence shown here is derived from an EMBL/GenBank/DDBJ whole genome shotgun (WGS) entry which is preliminary data.</text>
</comment>
<dbReference type="PROSITE" id="PS50056">
    <property type="entry name" value="TYR_PHOSPHATASE_2"/>
    <property type="match status" value="1"/>
</dbReference>
<dbReference type="PANTHER" id="PTHR12305:SF81">
    <property type="entry name" value="PHOSPHATIDYLINOSITOL 3,4,5-TRISPHOSPHATE 3-PHOSPHATASE AND DUAL-SPECIFICITY PROTEIN PHOSPHATASE PTEN"/>
    <property type="match status" value="1"/>
</dbReference>
<dbReference type="OrthoDB" id="5632at2759"/>
<dbReference type="InterPro" id="IPR029023">
    <property type="entry name" value="Tensin_phosphatase"/>
</dbReference>
<dbReference type="GO" id="GO:0051896">
    <property type="term" value="P:regulation of phosphatidylinositol 3-kinase/protein kinase B signal transduction"/>
    <property type="evidence" value="ECO:0007669"/>
    <property type="project" value="TreeGrafter"/>
</dbReference>
<name>G7E850_MIXOS</name>
<dbReference type="GO" id="GO:0046856">
    <property type="term" value="P:phosphatidylinositol dephosphorylation"/>
    <property type="evidence" value="ECO:0007669"/>
    <property type="project" value="TreeGrafter"/>
</dbReference>
<evidence type="ECO:0000259" key="3">
    <source>
        <dbReference type="PROSITE" id="PS50056"/>
    </source>
</evidence>
<dbReference type="Gene3D" id="3.90.190.10">
    <property type="entry name" value="Protein tyrosine phosphatase superfamily"/>
    <property type="match status" value="1"/>
</dbReference>
<dbReference type="GO" id="GO:0048870">
    <property type="term" value="P:cell motility"/>
    <property type="evidence" value="ECO:0007669"/>
    <property type="project" value="TreeGrafter"/>
</dbReference>
<reference evidence="5 6" key="2">
    <citation type="journal article" date="2012" name="Open Biol.">
        <title>Characteristics of nucleosomes and linker DNA regions on the genome of the basidiomycete Mixia osmundae revealed by mono- and dinucleosome mapping.</title>
        <authorList>
            <person name="Nishida H."/>
            <person name="Kondo S."/>
            <person name="Matsumoto T."/>
            <person name="Suzuki Y."/>
            <person name="Yoshikawa H."/>
            <person name="Taylor T.D."/>
            <person name="Sugiyama J."/>
        </authorList>
    </citation>
    <scope>NUCLEOTIDE SEQUENCE [LARGE SCALE GENOMIC DNA]</scope>
    <source>
        <strain evidence="6">CBS 9802 / IAM 14324 / JCM 22182 / KY 12970</strain>
    </source>
</reference>
<dbReference type="Proteomes" id="UP000009131">
    <property type="component" value="Unassembled WGS sequence"/>
</dbReference>
<dbReference type="FunCoup" id="G7E850">
    <property type="interactions" value="257"/>
</dbReference>
<protein>
    <recommendedName>
        <fullName evidence="1">phosphatidylinositol-3,4,5-trisphosphate 3-phosphatase</fullName>
        <ecNumber evidence="1">3.1.3.67</ecNumber>
    </recommendedName>
</protein>
<evidence type="ECO:0000313" key="5">
    <source>
        <dbReference type="EMBL" id="GAA99010.1"/>
    </source>
</evidence>
<dbReference type="EMBL" id="BABT02000170">
    <property type="protein sequence ID" value="GAA99010.1"/>
    <property type="molecule type" value="Genomic_DNA"/>
</dbReference>
<dbReference type="PROSITE" id="PS51181">
    <property type="entry name" value="PPASE_TENSIN"/>
    <property type="match status" value="1"/>
</dbReference>
<dbReference type="GO" id="GO:0005829">
    <property type="term" value="C:cytosol"/>
    <property type="evidence" value="ECO:0007669"/>
    <property type="project" value="TreeGrafter"/>
</dbReference>
<dbReference type="PROSITE" id="PS00383">
    <property type="entry name" value="TYR_PHOSPHATASE_1"/>
    <property type="match status" value="1"/>
</dbReference>
<keyword evidence="6" id="KW-1185">Reference proteome</keyword>
<dbReference type="RefSeq" id="XP_014571015.1">
    <property type="nucleotide sequence ID" value="XM_014715529.1"/>
</dbReference>
<reference evidence="5 6" key="1">
    <citation type="journal article" date="2011" name="J. Gen. Appl. Microbiol.">
        <title>Draft genome sequencing of the enigmatic basidiomycete Mixia osmundae.</title>
        <authorList>
            <person name="Nishida H."/>
            <person name="Nagatsuka Y."/>
            <person name="Sugiyama J."/>
        </authorList>
    </citation>
    <scope>NUCLEOTIDE SEQUENCE [LARGE SCALE GENOMIC DNA]</scope>
    <source>
        <strain evidence="6">CBS 9802 / IAM 14324 / JCM 22182 / KY 12970</strain>
    </source>
</reference>
<sequence length="384" mass="43447">MSLNRLRTLVSGQKARLVQDGYDLDLCQLEPNLFIMGYPATGSESLYRNDRTQVKRWLLEKQRPFLVINLCPRCENAYPSDAFEPGQILRCPFPDHHPPLLSQYKLVTERMRDFYAEQPQGFVVIHCKAGKGRSGSMACAFLILRELLKPGSACESIPPKLHDAAEQSVQSILDYHTSRRMRADAKALGVSIPSQQRFLRYWARLCISNEAKEPVMSHRRVKMESVVLNFKSDAGKLAELGRKHLSVTLQTWTDAAFDYASYAAAEPGKRHDDWPDEMTMLQSVAADFVEQPMSDHDKLLVPKRAVDIDADRPVQVKLVMSSERSTKLIHFSDVLSLGYVWFIPSYAANLVAGESTEVRFGLKEIDFAKKQTGLVSLSVWLVLL</sequence>
<dbReference type="InterPro" id="IPR051281">
    <property type="entry name" value="Dual-spec_lipid-protein_phosph"/>
</dbReference>
<gene>
    <name evidence="5" type="primary">Mo05699</name>
    <name evidence="5" type="ORF">E5Q_05699</name>
</gene>
<dbReference type="STRING" id="764103.G7E850"/>
<dbReference type="GO" id="GO:0042995">
    <property type="term" value="C:cell projection"/>
    <property type="evidence" value="ECO:0007669"/>
    <property type="project" value="TreeGrafter"/>
</dbReference>
<proteinExistence type="predicted"/>
<dbReference type="GO" id="GO:0016314">
    <property type="term" value="F:phosphatidylinositol-3,4,5-trisphosphate 3-phosphatase activity"/>
    <property type="evidence" value="ECO:0007669"/>
    <property type="project" value="UniProtKB-EC"/>
</dbReference>
<evidence type="ECO:0000256" key="2">
    <source>
        <dbReference type="ARBA" id="ARBA00022801"/>
    </source>
</evidence>
<dbReference type="GO" id="GO:0005886">
    <property type="term" value="C:plasma membrane"/>
    <property type="evidence" value="ECO:0007669"/>
    <property type="project" value="TreeGrafter"/>
</dbReference>
<dbReference type="HOGENOM" id="CLU_026170_0_0_1"/>
<dbReference type="PANTHER" id="PTHR12305">
    <property type="entry name" value="PHOSPHATASE WITH HOMOLOGY TO TENSIN"/>
    <property type="match status" value="1"/>
</dbReference>
<evidence type="ECO:0000313" key="6">
    <source>
        <dbReference type="Proteomes" id="UP000009131"/>
    </source>
</evidence>
<evidence type="ECO:0000256" key="1">
    <source>
        <dbReference type="ARBA" id="ARBA00013015"/>
    </source>
</evidence>
<dbReference type="GO" id="GO:0005634">
    <property type="term" value="C:nucleus"/>
    <property type="evidence" value="ECO:0007669"/>
    <property type="project" value="TreeGrafter"/>
</dbReference>
<dbReference type="EC" id="3.1.3.67" evidence="1"/>
<organism evidence="5 6">
    <name type="scientific">Mixia osmundae (strain CBS 9802 / IAM 14324 / JCM 22182 / KY 12970)</name>
    <dbReference type="NCBI Taxonomy" id="764103"/>
    <lineage>
        <taxon>Eukaryota</taxon>
        <taxon>Fungi</taxon>
        <taxon>Dikarya</taxon>
        <taxon>Basidiomycota</taxon>
        <taxon>Pucciniomycotina</taxon>
        <taxon>Mixiomycetes</taxon>
        <taxon>Mixiales</taxon>
        <taxon>Mixiaceae</taxon>
        <taxon>Mixia</taxon>
    </lineage>
</organism>
<dbReference type="InterPro" id="IPR029021">
    <property type="entry name" value="Prot-tyrosine_phosphatase-like"/>
</dbReference>